<gene>
    <name evidence="5 7" type="ORF">P152DRAFT_462505</name>
</gene>
<evidence type="ECO:0000313" key="6">
    <source>
        <dbReference type="Proteomes" id="UP000504638"/>
    </source>
</evidence>
<sequence>MLDIQDFSDVFSFNHRCHYASALQNEIHENRRKLHGQLFIDRLLELLNIPSAHIYPPRTNAELRTLHESITSAPIPTHHQLSLLFYLLLDLTSTTPSEESDATRFAQRSTLPRKYYLALLGLWCLDRLDFVHAVGYLTEPSLQPVFHEEILGVLLEHCAEAEEEKGDQKAGLKKHGGHNPPESQHLRGLPMSFYVATNMRITSDDLVTRFFRYRCSISIPRAFSFMRSQPVGPHLQRGLLELLIHEALSSESTHKDRANRAMQLINLPMNEDEDGWFEEYLLRGRGRSLHGAADTVTMRRMGLGKVREILKERTLGNQGGGGRWDQLREGLRRGIGENMTIDEYRLQ</sequence>
<evidence type="ECO:0000259" key="4">
    <source>
        <dbReference type="Pfam" id="PF13934"/>
    </source>
</evidence>
<dbReference type="Proteomes" id="UP000504638">
    <property type="component" value="Unplaced"/>
</dbReference>
<dbReference type="RefSeq" id="XP_033530136.1">
    <property type="nucleotide sequence ID" value="XM_033680368.1"/>
</dbReference>
<comment type="subcellular location">
    <subcellularLocation>
        <location evidence="1">Nucleus</location>
    </subcellularLocation>
</comment>
<organism evidence="5">
    <name type="scientific">Eremomyces bilateralis CBS 781.70</name>
    <dbReference type="NCBI Taxonomy" id="1392243"/>
    <lineage>
        <taxon>Eukaryota</taxon>
        <taxon>Fungi</taxon>
        <taxon>Dikarya</taxon>
        <taxon>Ascomycota</taxon>
        <taxon>Pezizomycotina</taxon>
        <taxon>Dothideomycetes</taxon>
        <taxon>Dothideomycetes incertae sedis</taxon>
        <taxon>Eremomycetales</taxon>
        <taxon>Eremomycetaceae</taxon>
        <taxon>Eremomyces</taxon>
    </lineage>
</organism>
<proteinExistence type="predicted"/>
<dbReference type="OrthoDB" id="20729at2759"/>
<evidence type="ECO:0000313" key="7">
    <source>
        <dbReference type="RefSeq" id="XP_033530136.1"/>
    </source>
</evidence>
<evidence type="ECO:0000256" key="3">
    <source>
        <dbReference type="SAM" id="MobiDB-lite"/>
    </source>
</evidence>
<reference evidence="7" key="2">
    <citation type="submission" date="2020-04" db="EMBL/GenBank/DDBJ databases">
        <authorList>
            <consortium name="NCBI Genome Project"/>
        </authorList>
    </citation>
    <scope>NUCLEOTIDE SEQUENCE</scope>
    <source>
        <strain evidence="7">CBS 781.70</strain>
    </source>
</reference>
<name>A0A6G1FRN1_9PEZI</name>
<reference evidence="5 7" key="1">
    <citation type="submission" date="2020-01" db="EMBL/GenBank/DDBJ databases">
        <authorList>
            <consortium name="DOE Joint Genome Institute"/>
            <person name="Haridas S."/>
            <person name="Albert R."/>
            <person name="Binder M."/>
            <person name="Bloem J."/>
            <person name="Labutti K."/>
            <person name="Salamov A."/>
            <person name="Andreopoulos B."/>
            <person name="Baker S.E."/>
            <person name="Barry K."/>
            <person name="Bills G."/>
            <person name="Bluhm B.H."/>
            <person name="Cannon C."/>
            <person name="Castanera R."/>
            <person name="Culley D.E."/>
            <person name="Daum C."/>
            <person name="Ezra D."/>
            <person name="Gonzalez J.B."/>
            <person name="Henrissat B."/>
            <person name="Kuo A."/>
            <person name="Liang C."/>
            <person name="Lipzen A."/>
            <person name="Lutzoni F."/>
            <person name="Magnuson J."/>
            <person name="Mondo S."/>
            <person name="Nolan M."/>
            <person name="Ohm R."/>
            <person name="Pangilinan J."/>
            <person name="Park H.-J."/>
            <person name="Ramirez L."/>
            <person name="Alfaro M."/>
            <person name="Sun H."/>
            <person name="Tritt A."/>
            <person name="Yoshinaga Y."/>
            <person name="Zwiers L.-H."/>
            <person name="Turgeon B.G."/>
            <person name="Goodwin S.B."/>
            <person name="Spatafora J.W."/>
            <person name="Crous P.W."/>
            <person name="Grigoriev I.V."/>
        </authorList>
    </citation>
    <scope>NUCLEOTIDE SEQUENCE</scope>
    <source>
        <strain evidence="5 7">CBS 781.70</strain>
    </source>
</reference>
<dbReference type="AlphaFoldDB" id="A0A6G1FRN1"/>
<keyword evidence="6" id="KW-1185">Reference proteome</keyword>
<dbReference type="Pfam" id="PF13934">
    <property type="entry name" value="ELYS"/>
    <property type="match status" value="1"/>
</dbReference>
<dbReference type="GO" id="GO:0005634">
    <property type="term" value="C:nucleus"/>
    <property type="evidence" value="ECO:0007669"/>
    <property type="project" value="UniProtKB-SubCell"/>
</dbReference>
<dbReference type="InterPro" id="IPR025151">
    <property type="entry name" value="ELYS_dom"/>
</dbReference>
<protein>
    <recommendedName>
        <fullName evidence="4">ELYS-like domain-containing protein</fullName>
    </recommendedName>
</protein>
<accession>A0A6G1FRN1</accession>
<evidence type="ECO:0000256" key="1">
    <source>
        <dbReference type="ARBA" id="ARBA00004123"/>
    </source>
</evidence>
<evidence type="ECO:0000313" key="5">
    <source>
        <dbReference type="EMBL" id="KAF1808505.1"/>
    </source>
</evidence>
<feature type="domain" description="ELYS-like" evidence="4">
    <location>
        <begin position="37"/>
        <end position="283"/>
    </location>
</feature>
<dbReference type="EMBL" id="ML975183">
    <property type="protein sequence ID" value="KAF1808505.1"/>
    <property type="molecule type" value="Genomic_DNA"/>
</dbReference>
<dbReference type="GeneID" id="54420938"/>
<feature type="region of interest" description="Disordered" evidence="3">
    <location>
        <begin position="165"/>
        <end position="185"/>
    </location>
</feature>
<keyword evidence="2" id="KW-0539">Nucleus</keyword>
<reference evidence="7" key="3">
    <citation type="submission" date="2025-04" db="UniProtKB">
        <authorList>
            <consortium name="RefSeq"/>
        </authorList>
    </citation>
    <scope>IDENTIFICATION</scope>
    <source>
        <strain evidence="7">CBS 781.70</strain>
    </source>
</reference>
<evidence type="ECO:0000256" key="2">
    <source>
        <dbReference type="ARBA" id="ARBA00023242"/>
    </source>
</evidence>